<dbReference type="AlphaFoldDB" id="A0A432XPP1"/>
<name>A0A432XPP1_9GAMM</name>
<dbReference type="OrthoDB" id="9813621at2"/>
<dbReference type="Proteomes" id="UP000286678">
    <property type="component" value="Unassembled WGS sequence"/>
</dbReference>
<evidence type="ECO:0000256" key="1">
    <source>
        <dbReference type="SAM" id="Phobius"/>
    </source>
</evidence>
<proteinExistence type="predicted"/>
<feature type="transmembrane region" description="Helical" evidence="1">
    <location>
        <begin position="39"/>
        <end position="60"/>
    </location>
</feature>
<comment type="caution">
    <text evidence="2">The sequence shown here is derived from an EMBL/GenBank/DDBJ whole genome shotgun (WGS) entry which is preliminary data.</text>
</comment>
<feature type="transmembrane region" description="Helical" evidence="1">
    <location>
        <begin position="72"/>
        <end position="92"/>
    </location>
</feature>
<organism evidence="2 3">
    <name type="scientific">Pseudidiomarina aquimaris</name>
    <dbReference type="NCBI Taxonomy" id="641841"/>
    <lineage>
        <taxon>Bacteria</taxon>
        <taxon>Pseudomonadati</taxon>
        <taxon>Pseudomonadota</taxon>
        <taxon>Gammaproteobacteria</taxon>
        <taxon>Alteromonadales</taxon>
        <taxon>Idiomarinaceae</taxon>
        <taxon>Pseudidiomarina</taxon>
    </lineage>
</organism>
<keyword evidence="1" id="KW-0472">Membrane</keyword>
<feature type="transmembrane region" description="Helical" evidence="1">
    <location>
        <begin position="12"/>
        <end position="33"/>
    </location>
</feature>
<protein>
    <submittedName>
        <fullName evidence="2">Uncharacterized protein</fullName>
    </submittedName>
</protein>
<sequence length="93" mass="10053">MSKVTGKVQLKHFVGLLVLIVVVLSIPFIAGHFSDEVNWGVVDYAVMATLLFVTGSVILVGRTLVPTRYKSLLTVGAIILFLLTWAELAVGIL</sequence>
<dbReference type="EMBL" id="PIPT01000001">
    <property type="protein sequence ID" value="RUO50670.1"/>
    <property type="molecule type" value="Genomic_DNA"/>
</dbReference>
<keyword evidence="1" id="KW-1133">Transmembrane helix</keyword>
<gene>
    <name evidence="2" type="ORF">CWE21_00770</name>
</gene>
<keyword evidence="3" id="KW-1185">Reference proteome</keyword>
<dbReference type="RefSeq" id="WP_126832233.1">
    <property type="nucleotide sequence ID" value="NZ_PIPT01000001.1"/>
</dbReference>
<evidence type="ECO:0000313" key="2">
    <source>
        <dbReference type="EMBL" id="RUO50670.1"/>
    </source>
</evidence>
<reference evidence="3" key="1">
    <citation type="journal article" date="2018" name="Front. Microbiol.">
        <title>Genome-Based Analysis Reveals the Taxonomy and Diversity of the Family Idiomarinaceae.</title>
        <authorList>
            <person name="Liu Y."/>
            <person name="Lai Q."/>
            <person name="Shao Z."/>
        </authorList>
    </citation>
    <scope>NUCLEOTIDE SEQUENCE [LARGE SCALE GENOMIC DNA]</scope>
    <source>
        <strain evidence="3">SW15</strain>
    </source>
</reference>
<evidence type="ECO:0000313" key="3">
    <source>
        <dbReference type="Proteomes" id="UP000286678"/>
    </source>
</evidence>
<accession>A0A432XPP1</accession>
<keyword evidence="1" id="KW-0812">Transmembrane</keyword>